<dbReference type="SUPFAM" id="SSF49493">
    <property type="entry name" value="HSP40/DnaJ peptide-binding domain"/>
    <property type="match status" value="2"/>
</dbReference>
<dbReference type="Proteomes" id="UP001204445">
    <property type="component" value="Unassembled WGS sequence"/>
</dbReference>
<organism evidence="5 6">
    <name type="scientific">Methylohalomonas lacus</name>
    <dbReference type="NCBI Taxonomy" id="398773"/>
    <lineage>
        <taxon>Bacteria</taxon>
        <taxon>Pseudomonadati</taxon>
        <taxon>Pseudomonadota</taxon>
        <taxon>Gammaproteobacteria</taxon>
        <taxon>Methylohalomonadales</taxon>
        <taxon>Methylohalomonadaceae</taxon>
        <taxon>Methylohalomonas</taxon>
    </lineage>
</organism>
<keyword evidence="3" id="KW-0143">Chaperone</keyword>
<dbReference type="GO" id="GO:0042026">
    <property type="term" value="P:protein refolding"/>
    <property type="evidence" value="ECO:0007669"/>
    <property type="project" value="TreeGrafter"/>
</dbReference>
<accession>A0AAE3HHU1</accession>
<dbReference type="GO" id="GO:0051082">
    <property type="term" value="F:unfolded protein binding"/>
    <property type="evidence" value="ECO:0007669"/>
    <property type="project" value="InterPro"/>
</dbReference>
<dbReference type="RefSeq" id="WP_259054158.1">
    <property type="nucleotide sequence ID" value="NZ_JANUCT010000003.1"/>
</dbReference>
<dbReference type="PROSITE" id="PS00636">
    <property type="entry name" value="DNAJ_1"/>
    <property type="match status" value="1"/>
</dbReference>
<dbReference type="SUPFAM" id="SSF46565">
    <property type="entry name" value="Chaperone J-domain"/>
    <property type="match status" value="1"/>
</dbReference>
<evidence type="ECO:0000256" key="3">
    <source>
        <dbReference type="ARBA" id="ARBA00023186"/>
    </source>
</evidence>
<dbReference type="PANTHER" id="PTHR43096">
    <property type="entry name" value="DNAJ HOMOLOG 1, MITOCHONDRIAL-RELATED"/>
    <property type="match status" value="1"/>
</dbReference>
<dbReference type="InterPro" id="IPR002939">
    <property type="entry name" value="DnaJ_C"/>
</dbReference>
<dbReference type="InterPro" id="IPR008971">
    <property type="entry name" value="HSP40/DnaJ_pept-bd"/>
</dbReference>
<reference evidence="5" key="1">
    <citation type="submission" date="2022-08" db="EMBL/GenBank/DDBJ databases">
        <title>Genomic Encyclopedia of Type Strains, Phase III (KMG-III): the genomes of soil and plant-associated and newly described type strains.</title>
        <authorList>
            <person name="Whitman W."/>
        </authorList>
    </citation>
    <scope>NUCLEOTIDE SEQUENCE</scope>
    <source>
        <strain evidence="5">HMT 1</strain>
    </source>
</reference>
<dbReference type="CDD" id="cd10747">
    <property type="entry name" value="DnaJ_C"/>
    <property type="match status" value="1"/>
</dbReference>
<dbReference type="GO" id="GO:0005737">
    <property type="term" value="C:cytoplasm"/>
    <property type="evidence" value="ECO:0007669"/>
    <property type="project" value="TreeGrafter"/>
</dbReference>
<keyword evidence="2 5" id="KW-0238">DNA-binding</keyword>
<dbReference type="InterPro" id="IPR036869">
    <property type="entry name" value="J_dom_sf"/>
</dbReference>
<dbReference type="PANTHER" id="PTHR43096:SF52">
    <property type="entry name" value="DNAJ HOMOLOG 1, MITOCHONDRIAL-RELATED"/>
    <property type="match status" value="1"/>
</dbReference>
<dbReference type="InterPro" id="IPR018253">
    <property type="entry name" value="DnaJ_domain_CS"/>
</dbReference>
<protein>
    <submittedName>
        <fullName evidence="5">Curved DNA-binding protein</fullName>
    </submittedName>
</protein>
<dbReference type="InterPro" id="IPR001623">
    <property type="entry name" value="DnaJ_domain"/>
</dbReference>
<dbReference type="Pfam" id="PF00226">
    <property type="entry name" value="DnaJ"/>
    <property type="match status" value="1"/>
</dbReference>
<dbReference type="SMART" id="SM00271">
    <property type="entry name" value="DnaJ"/>
    <property type="match status" value="1"/>
</dbReference>
<dbReference type="FunFam" id="2.60.260.20:FF:000008">
    <property type="entry name" value="Curved DNA-binding protein"/>
    <property type="match status" value="1"/>
</dbReference>
<evidence type="ECO:0000259" key="4">
    <source>
        <dbReference type="PROSITE" id="PS50076"/>
    </source>
</evidence>
<dbReference type="FunFam" id="2.60.260.20:FF:000013">
    <property type="entry name" value="DnaJ subfamily B member 11"/>
    <property type="match status" value="1"/>
</dbReference>
<dbReference type="Pfam" id="PF01556">
    <property type="entry name" value="DnaJ_C"/>
    <property type="match status" value="1"/>
</dbReference>
<dbReference type="PROSITE" id="PS50076">
    <property type="entry name" value="DNAJ_2"/>
    <property type="match status" value="1"/>
</dbReference>
<proteinExistence type="predicted"/>
<keyword evidence="1" id="KW-0963">Cytoplasm</keyword>
<sequence length="313" mass="35067">MEYKDYYKILGVDRDADADTIKRAYRKLARKYHPDVSTEADAEDRFKEVQEAYEVLKDPDKRQAYDQMGNDWQGGQDFRPPPGWENQRQEWHFSDADLGGGDFSDFFESLFGGGRQQGRSAKFRGQDQRARLRISLEDAYHGATRSITLNVPETDDQGRVRQQPRELKVRIPAGVTAGQHIRLRGQGGQGFGGGQAGDLLLEVEFEPHPQFQVDGRDIHLDLPIAPWEAALGGKVPVPTLGGQVNLSIPAGSQTDKQMRLKGRGLPGKPAGDQIVRLRIVTPPANSDTVRQLYEQMRDQTAFDPRKQRTGGSK</sequence>
<dbReference type="PRINTS" id="PR00625">
    <property type="entry name" value="JDOMAIN"/>
</dbReference>
<dbReference type="AlphaFoldDB" id="A0AAE3HHU1"/>
<name>A0AAE3HHU1_9GAMM</name>
<feature type="domain" description="J" evidence="4">
    <location>
        <begin position="5"/>
        <end position="69"/>
    </location>
</feature>
<dbReference type="EMBL" id="JANUCT010000003">
    <property type="protein sequence ID" value="MCS3902610.1"/>
    <property type="molecule type" value="Genomic_DNA"/>
</dbReference>
<evidence type="ECO:0000256" key="2">
    <source>
        <dbReference type="ARBA" id="ARBA00023125"/>
    </source>
</evidence>
<comment type="caution">
    <text evidence="5">The sequence shown here is derived from an EMBL/GenBank/DDBJ whole genome shotgun (WGS) entry which is preliminary data.</text>
</comment>
<dbReference type="Gene3D" id="1.10.287.110">
    <property type="entry name" value="DnaJ domain"/>
    <property type="match status" value="1"/>
</dbReference>
<evidence type="ECO:0000313" key="6">
    <source>
        <dbReference type="Proteomes" id="UP001204445"/>
    </source>
</evidence>
<dbReference type="Gene3D" id="2.60.260.20">
    <property type="entry name" value="Urease metallochaperone UreE, N-terminal domain"/>
    <property type="match status" value="2"/>
</dbReference>
<evidence type="ECO:0000256" key="1">
    <source>
        <dbReference type="ARBA" id="ARBA00022490"/>
    </source>
</evidence>
<evidence type="ECO:0000313" key="5">
    <source>
        <dbReference type="EMBL" id="MCS3902610.1"/>
    </source>
</evidence>
<gene>
    <name evidence="5" type="ORF">J2T55_000614</name>
</gene>
<dbReference type="CDD" id="cd06257">
    <property type="entry name" value="DnaJ"/>
    <property type="match status" value="1"/>
</dbReference>
<keyword evidence="6" id="KW-1185">Reference proteome</keyword>
<dbReference type="GO" id="GO:0003677">
    <property type="term" value="F:DNA binding"/>
    <property type="evidence" value="ECO:0007669"/>
    <property type="project" value="UniProtKB-KW"/>
</dbReference>